<evidence type="ECO:0000313" key="3">
    <source>
        <dbReference type="EMBL" id="KAJ4267251.1"/>
    </source>
</evidence>
<dbReference type="EMBL" id="JAOQAZ010000004">
    <property type="protein sequence ID" value="KAJ4267251.1"/>
    <property type="molecule type" value="Genomic_DNA"/>
</dbReference>
<evidence type="ECO:0000256" key="2">
    <source>
        <dbReference type="SAM" id="Phobius"/>
    </source>
</evidence>
<evidence type="ECO:0008006" key="5">
    <source>
        <dbReference type="Google" id="ProtNLM"/>
    </source>
</evidence>
<comment type="caution">
    <text evidence="3">The sequence shown here is derived from an EMBL/GenBank/DDBJ whole genome shotgun (WGS) entry which is preliminary data.</text>
</comment>
<dbReference type="InterPro" id="IPR021765">
    <property type="entry name" value="UstYa-like"/>
</dbReference>
<reference evidence="3" key="1">
    <citation type="submission" date="2022-09" db="EMBL/GenBank/DDBJ databases">
        <title>Fusarium specimens isolated from Avocado Roots.</title>
        <authorList>
            <person name="Stajich J."/>
            <person name="Roper C."/>
            <person name="Heimlech-Rivalta G."/>
        </authorList>
    </citation>
    <scope>NUCLEOTIDE SEQUENCE</scope>
    <source>
        <strain evidence="3">CF00136</strain>
    </source>
</reference>
<dbReference type="AlphaFoldDB" id="A0A9W8S942"/>
<dbReference type="Pfam" id="PF11807">
    <property type="entry name" value="UstYa"/>
    <property type="match status" value="1"/>
</dbReference>
<accession>A0A9W8S942</accession>
<dbReference type="Proteomes" id="UP001152049">
    <property type="component" value="Unassembled WGS sequence"/>
</dbReference>
<dbReference type="PANTHER" id="PTHR33365">
    <property type="entry name" value="YALI0B05434P"/>
    <property type="match status" value="1"/>
</dbReference>
<evidence type="ECO:0000256" key="1">
    <source>
        <dbReference type="ARBA" id="ARBA00035112"/>
    </source>
</evidence>
<dbReference type="OrthoDB" id="3687641at2759"/>
<dbReference type="PANTHER" id="PTHR33365:SF14">
    <property type="entry name" value="TAT PATHWAY SIGNAL SEQUENCE"/>
    <property type="match status" value="1"/>
</dbReference>
<evidence type="ECO:0000313" key="4">
    <source>
        <dbReference type="Proteomes" id="UP001152049"/>
    </source>
</evidence>
<comment type="similarity">
    <text evidence="1">Belongs to the ustYa family.</text>
</comment>
<keyword evidence="2" id="KW-0812">Transmembrane</keyword>
<organism evidence="3 4">
    <name type="scientific">Fusarium torreyae</name>
    <dbReference type="NCBI Taxonomy" id="1237075"/>
    <lineage>
        <taxon>Eukaryota</taxon>
        <taxon>Fungi</taxon>
        <taxon>Dikarya</taxon>
        <taxon>Ascomycota</taxon>
        <taxon>Pezizomycotina</taxon>
        <taxon>Sordariomycetes</taxon>
        <taxon>Hypocreomycetidae</taxon>
        <taxon>Hypocreales</taxon>
        <taxon>Nectriaceae</taxon>
        <taxon>Fusarium</taxon>
    </lineage>
</organism>
<keyword evidence="2" id="KW-0472">Membrane</keyword>
<feature type="transmembrane region" description="Helical" evidence="2">
    <location>
        <begin position="52"/>
        <end position="74"/>
    </location>
</feature>
<gene>
    <name evidence="3" type="ORF">NW762_003354</name>
</gene>
<keyword evidence="4" id="KW-1185">Reference proteome</keyword>
<name>A0A9W8S942_9HYPO</name>
<keyword evidence="2" id="KW-1133">Transmembrane helix</keyword>
<dbReference type="GO" id="GO:0043386">
    <property type="term" value="P:mycotoxin biosynthetic process"/>
    <property type="evidence" value="ECO:0007669"/>
    <property type="project" value="InterPro"/>
</dbReference>
<proteinExistence type="inferred from homology"/>
<protein>
    <recommendedName>
        <fullName evidence="5">Oxidase ustYa</fullName>
    </recommendedName>
</protein>
<sequence>MAVLGRFSVKRLYTKLSDGDFETGEQDEIGVGYAHPVQEKIQSSFLGLTKTLFFALVAVYTVALLSVGYTVGLARGHRQDSSKIYDADSPIFDLVRPTTKKHQYNNTFWPGSSPSIFRQPPSDEVDAAWERISNGRDIIISREEVIALGKNPNETVRADPAWGLGDDAHLGLVHAMHQNHCLNAIRKAVYYNYYYRHKRGFGANPPKDYRSKYYSHMDHCIDFLRQDIACKADLSISTYRWMEGEVTPEADFSTWHQCRDFEGLLAWHAKHEINAGMTSEQQKNRWDNFGPKEGDIIVPQDPEANESYWKVNELEGE</sequence>